<comment type="caution">
    <text evidence="2">The sequence shown here is derived from an EMBL/GenBank/DDBJ whole genome shotgun (WGS) entry which is preliminary data.</text>
</comment>
<dbReference type="PANTHER" id="PTHR21530">
    <property type="entry name" value="PHEROMONE SHUTDOWN PROTEIN"/>
    <property type="match status" value="1"/>
</dbReference>
<keyword evidence="3" id="KW-1185">Reference proteome</keyword>
<accession>A0A7J7IQN8</accession>
<evidence type="ECO:0000256" key="1">
    <source>
        <dbReference type="SAM" id="MobiDB-lite"/>
    </source>
</evidence>
<protein>
    <recommendedName>
        <fullName evidence="4">TraB domain-containing protein</fullName>
    </recommendedName>
</protein>
<dbReference type="PANTHER" id="PTHR21530:SF7">
    <property type="entry name" value="TRAB DOMAIN-CONTAINING PROTEIN"/>
    <property type="match status" value="1"/>
</dbReference>
<reference evidence="2 3" key="1">
    <citation type="journal article" date="2020" name="J. Phycol.">
        <title>Comparative genome analysis reveals Cyanidiococcus gen. nov., a new extremophilic red algal genus sister to Cyanidioschyzon (Cyanidioschyzonaceae, Rhodophyta).</title>
        <authorList>
            <person name="Liu S.-L."/>
            <person name="Chiang Y.-R."/>
            <person name="Yoon H.S."/>
            <person name="Fu H.-Y."/>
        </authorList>
    </citation>
    <scope>NUCLEOTIDE SEQUENCE [LARGE SCALE GENOMIC DNA]</scope>
    <source>
        <strain evidence="2 3">THAL066</strain>
    </source>
</reference>
<dbReference type="InterPro" id="IPR002816">
    <property type="entry name" value="TraB/PrgY/GumN_fam"/>
</dbReference>
<evidence type="ECO:0000313" key="2">
    <source>
        <dbReference type="EMBL" id="KAF6005423.1"/>
    </source>
</evidence>
<dbReference type="CDD" id="cd14726">
    <property type="entry name" value="TraB_PrgY-like"/>
    <property type="match status" value="1"/>
</dbReference>
<evidence type="ECO:0008006" key="4">
    <source>
        <dbReference type="Google" id="ProtNLM"/>
    </source>
</evidence>
<sequence>MASGVTLARWLPMLWRRHGCQLTQSRHCWRPLSGPSDRLCAAVSFSSGSSRWPRRLSSSMQNTTHGGTPPDETSGAFGTSASLSDENPLRLENRRTGATVHVLGTAHISALSVQQTRELIQQVKPDTVVLELDDERIQSVRERLLKNAPNQDASLFSDLLRVFTDPRGGSLGSRMFEVYFKLFYRTLRMAGFLPGAEFAAAIEEAERLDAQIVLGDRNIHETMERLRTAVTHHFLDVLRALMTPPPPELEHLFGTLMERARGGAGTFHTTEFVDALLDRKSVRLVTGFLSSTLPAVSKVMLDERDVILASAIASAPGQRVVAIVGAAHLDGIERWWQTNRETGIILSPS</sequence>
<dbReference type="OrthoDB" id="48306at2759"/>
<feature type="region of interest" description="Disordered" evidence="1">
    <location>
        <begin position="48"/>
        <end position="84"/>
    </location>
</feature>
<gene>
    <name evidence="2" type="ORF">F1559_004961</name>
</gene>
<dbReference type="Pfam" id="PF01963">
    <property type="entry name" value="TraB_PrgY_gumN"/>
    <property type="match status" value="1"/>
</dbReference>
<evidence type="ECO:0000313" key="3">
    <source>
        <dbReference type="Proteomes" id="UP000530660"/>
    </source>
</evidence>
<organism evidence="2 3">
    <name type="scientific">Cyanidiococcus yangmingshanensis</name>
    <dbReference type="NCBI Taxonomy" id="2690220"/>
    <lineage>
        <taxon>Eukaryota</taxon>
        <taxon>Rhodophyta</taxon>
        <taxon>Bangiophyceae</taxon>
        <taxon>Cyanidiales</taxon>
        <taxon>Cyanidiaceae</taxon>
        <taxon>Cyanidiococcus</taxon>
    </lineage>
</organism>
<feature type="compositionally biased region" description="Polar residues" evidence="1">
    <location>
        <begin position="48"/>
        <end position="66"/>
    </location>
</feature>
<dbReference type="InterPro" id="IPR046345">
    <property type="entry name" value="TraB_PrgY-like"/>
</dbReference>
<proteinExistence type="predicted"/>
<name>A0A7J7IQN8_9RHOD</name>
<dbReference type="AlphaFoldDB" id="A0A7J7IQN8"/>
<dbReference type="EMBL" id="VWRR01000001">
    <property type="protein sequence ID" value="KAF6005423.1"/>
    <property type="molecule type" value="Genomic_DNA"/>
</dbReference>
<dbReference type="Proteomes" id="UP000530660">
    <property type="component" value="Unassembled WGS sequence"/>
</dbReference>